<dbReference type="STRING" id="69.GLE_1790"/>
<reference evidence="3 4" key="1">
    <citation type="submission" date="2015-11" db="EMBL/GenBank/DDBJ databases">
        <title>Genome sequences of Lysobacter enzymogenes strain C3 and Lysobacter antibioticus ATCC 29479.</title>
        <authorList>
            <person name="Kobayashi D.Y."/>
        </authorList>
    </citation>
    <scope>NUCLEOTIDE SEQUENCE [LARGE SCALE GENOMIC DNA]</scope>
    <source>
        <strain evidence="3 4">C3</strain>
    </source>
</reference>
<gene>
    <name evidence="3" type="ORF">GLE_1790</name>
</gene>
<dbReference type="Gene3D" id="2.40.160.20">
    <property type="match status" value="1"/>
</dbReference>
<evidence type="ECO:0000313" key="3">
    <source>
        <dbReference type="EMBL" id="ALN57143.1"/>
    </source>
</evidence>
<dbReference type="SUPFAM" id="SSF56925">
    <property type="entry name" value="OMPA-like"/>
    <property type="match status" value="1"/>
</dbReference>
<organism evidence="3 4">
    <name type="scientific">Lysobacter enzymogenes</name>
    <dbReference type="NCBI Taxonomy" id="69"/>
    <lineage>
        <taxon>Bacteria</taxon>
        <taxon>Pseudomonadati</taxon>
        <taxon>Pseudomonadota</taxon>
        <taxon>Gammaproteobacteria</taxon>
        <taxon>Lysobacterales</taxon>
        <taxon>Lysobacteraceae</taxon>
        <taxon>Lysobacter</taxon>
    </lineage>
</organism>
<proteinExistence type="predicted"/>
<dbReference type="Pfam" id="PF13505">
    <property type="entry name" value="OMP_b-brl"/>
    <property type="match status" value="1"/>
</dbReference>
<dbReference type="EMBL" id="CP013140">
    <property type="protein sequence ID" value="ALN57143.1"/>
    <property type="molecule type" value="Genomic_DNA"/>
</dbReference>
<evidence type="ECO:0000256" key="1">
    <source>
        <dbReference type="ARBA" id="ARBA00022729"/>
    </source>
</evidence>
<dbReference type="PATRIC" id="fig|69.6.peg.1763"/>
<dbReference type="InterPro" id="IPR011250">
    <property type="entry name" value="OMP/PagP_B-barrel"/>
</dbReference>
<name>A0A0S2DEY4_LYSEN</name>
<evidence type="ECO:0000313" key="4">
    <source>
        <dbReference type="Proteomes" id="UP000061569"/>
    </source>
</evidence>
<dbReference type="InterPro" id="IPR027385">
    <property type="entry name" value="Beta-barrel_OMP"/>
</dbReference>
<feature type="domain" description="Outer membrane protein beta-barrel" evidence="2">
    <location>
        <begin position="9"/>
        <end position="205"/>
    </location>
</feature>
<protein>
    <submittedName>
        <fullName evidence="3">OmpA/MotB family protein</fullName>
    </submittedName>
</protein>
<keyword evidence="1" id="KW-0732">Signal</keyword>
<accession>A0A0S2DEY4</accession>
<dbReference type="OrthoDB" id="5735897at2"/>
<dbReference type="Proteomes" id="UP000061569">
    <property type="component" value="Chromosome"/>
</dbReference>
<dbReference type="KEGG" id="lez:GLE_1790"/>
<dbReference type="AlphaFoldDB" id="A0A0S2DEY4"/>
<evidence type="ECO:0000259" key="2">
    <source>
        <dbReference type="Pfam" id="PF13505"/>
    </source>
</evidence>
<sequence length="205" mass="21735">MQRTLSALAAAAIAFTLSTAANAQGAGEREGFYAYGGVGAATTQWDAKRSALPAGQKRSQDKGSTSFVLGGGYRFNRYFAVEGSYHDLFGEVSRRGLGDYDTRSLQLSALGILPIGERFEIFGKASVGRARNEFTPVRGAVGLGKASETVNIAALGVGANYHFTDQLALRLDVTGLSKADSAFRRKAGADDIKTGEATLSVMYRF</sequence>